<dbReference type="PANTHER" id="PTHR47487:SF4">
    <property type="entry name" value="OS08G0441900 PROTEIN"/>
    <property type="match status" value="1"/>
</dbReference>
<dbReference type="AlphaFoldDB" id="A0A0D3H0R4"/>
<dbReference type="InterPro" id="IPR013087">
    <property type="entry name" value="Znf_C2H2_type"/>
</dbReference>
<reference evidence="3" key="1">
    <citation type="journal article" date="2009" name="Rice">
        <title>De Novo Next Generation Sequencing of Plant Genomes.</title>
        <authorList>
            <person name="Rounsley S."/>
            <person name="Marri P.R."/>
            <person name="Yu Y."/>
            <person name="He R."/>
            <person name="Sisneros N."/>
            <person name="Goicoechea J.L."/>
            <person name="Lee S.J."/>
            <person name="Angelova A."/>
            <person name="Kudrna D."/>
            <person name="Luo M."/>
            <person name="Affourtit J."/>
            <person name="Desany B."/>
            <person name="Knight J."/>
            <person name="Niazi F."/>
            <person name="Egholm M."/>
            <person name="Wing R.A."/>
        </authorList>
    </citation>
    <scope>NUCLEOTIDE SEQUENCE [LARGE SCALE GENOMIC DNA]</scope>
    <source>
        <strain evidence="3">cv. IRGC 105608</strain>
    </source>
</reference>
<dbReference type="PANTHER" id="PTHR47487">
    <property type="entry name" value="OS06G0651300 PROTEIN-RELATED"/>
    <property type="match status" value="1"/>
</dbReference>
<dbReference type="InterPro" id="IPR003604">
    <property type="entry name" value="Matrin/U1-like-C_Znf_C2H2"/>
</dbReference>
<evidence type="ECO:0000313" key="3">
    <source>
        <dbReference type="EnsemblPlants" id="OBART08G16200.1"/>
    </source>
</evidence>
<dbReference type="STRING" id="65489.A0A0D3H0R4"/>
<organism evidence="3">
    <name type="scientific">Oryza barthii</name>
    <dbReference type="NCBI Taxonomy" id="65489"/>
    <lineage>
        <taxon>Eukaryota</taxon>
        <taxon>Viridiplantae</taxon>
        <taxon>Streptophyta</taxon>
        <taxon>Embryophyta</taxon>
        <taxon>Tracheophyta</taxon>
        <taxon>Spermatophyta</taxon>
        <taxon>Magnoliopsida</taxon>
        <taxon>Liliopsida</taxon>
        <taxon>Poales</taxon>
        <taxon>Poaceae</taxon>
        <taxon>BOP clade</taxon>
        <taxon>Oryzoideae</taxon>
        <taxon>Oryzeae</taxon>
        <taxon>Oryzinae</taxon>
        <taxon>Oryza</taxon>
    </lineage>
</organism>
<proteinExistence type="predicted"/>
<dbReference type="PROSITE" id="PS00028">
    <property type="entry name" value="ZINC_FINGER_C2H2_1"/>
    <property type="match status" value="1"/>
</dbReference>
<sequence>MTYKKLSDVSDGIVTTDPTAAGGACKRRRRWRSRTTTATACTRERFRGGPGSDPVFFHSAPPCDGWASPIRRYKDDLLSDPTARGHSVHRAQGFEARLPPLRSARLPSPEAEPSRRSSAAEKPSRFPHHLSHHNQTLTPPTPTMEFARRATAPVDADDGCGVPHPSPRETKQRWGWGVSVQVTMDALRRELWEEGIRQEVIAAEIAEQRELEAKVQRDTGLLCDVPSRLSVSFQPVRGDTFPSPHGELWLGGPMAMPAGASMFRVPVKDRIEEWYRPPWDRTADEENASFNGAKMRRKVSSGVKRKRGADTFQMNNKKICVPRSCDGIQEHSAGHRNEENNALESRKEAIGTKKKVETESLSVTRHYPPTWNYGICKANCSSELDLKNHLRGRRHQENLEALKREDKEMEAKVYAKEVAQFVEKNQKFVPRWSCSTCKANCTSASDLENHFRGRRHQQNVGRSSNVVMLRA</sequence>
<dbReference type="GO" id="GO:0008270">
    <property type="term" value="F:zinc ion binding"/>
    <property type="evidence" value="ECO:0007669"/>
    <property type="project" value="InterPro"/>
</dbReference>
<name>A0A0D3H0R4_9ORYZ</name>
<feature type="domain" description="C2H2-type" evidence="2">
    <location>
        <begin position="434"/>
        <end position="456"/>
    </location>
</feature>
<dbReference type="EnsemblPlants" id="OBART08G16200.1">
    <property type="protein sequence ID" value="OBART08G16200.1"/>
    <property type="gene ID" value="OBART08G16200"/>
</dbReference>
<feature type="compositionally biased region" description="Low complexity" evidence="1">
    <location>
        <begin position="96"/>
        <end position="111"/>
    </location>
</feature>
<feature type="compositionally biased region" description="Basic and acidic residues" evidence="1">
    <location>
        <begin position="112"/>
        <end position="124"/>
    </location>
</feature>
<dbReference type="PaxDb" id="65489-OBART08G16200.1"/>
<reference evidence="3" key="2">
    <citation type="submission" date="2015-03" db="UniProtKB">
        <authorList>
            <consortium name="EnsemblPlants"/>
        </authorList>
    </citation>
    <scope>IDENTIFICATION</scope>
</reference>
<evidence type="ECO:0000256" key="1">
    <source>
        <dbReference type="SAM" id="MobiDB-lite"/>
    </source>
</evidence>
<dbReference type="Proteomes" id="UP000026960">
    <property type="component" value="Chromosome 8"/>
</dbReference>
<protein>
    <recommendedName>
        <fullName evidence="2">C2H2-type domain-containing protein</fullName>
    </recommendedName>
</protein>
<dbReference type="HOGENOM" id="CLU_047480_0_0_1"/>
<dbReference type="eggNOG" id="KOG2186">
    <property type="taxonomic scope" value="Eukaryota"/>
</dbReference>
<evidence type="ECO:0000259" key="2">
    <source>
        <dbReference type="PROSITE" id="PS00028"/>
    </source>
</evidence>
<dbReference type="Gene3D" id="3.30.160.60">
    <property type="entry name" value="Classic Zinc Finger"/>
    <property type="match status" value="2"/>
</dbReference>
<evidence type="ECO:0000313" key="4">
    <source>
        <dbReference type="Proteomes" id="UP000026960"/>
    </source>
</evidence>
<dbReference type="SMART" id="SM00451">
    <property type="entry name" value="ZnF_U1"/>
    <property type="match status" value="2"/>
</dbReference>
<dbReference type="SMART" id="SM00355">
    <property type="entry name" value="ZnF_C2H2"/>
    <property type="match status" value="2"/>
</dbReference>
<keyword evidence="4" id="KW-1185">Reference proteome</keyword>
<dbReference type="Gramene" id="OBART08G16200.1">
    <property type="protein sequence ID" value="OBART08G16200.1"/>
    <property type="gene ID" value="OBART08G16200"/>
</dbReference>
<dbReference type="InterPro" id="IPR036236">
    <property type="entry name" value="Znf_C2H2_sf"/>
</dbReference>
<accession>A0A0D3H0R4</accession>
<dbReference type="SUPFAM" id="SSF57667">
    <property type="entry name" value="beta-beta-alpha zinc fingers"/>
    <property type="match status" value="2"/>
</dbReference>
<feature type="region of interest" description="Disordered" evidence="1">
    <location>
        <begin position="82"/>
        <end position="142"/>
    </location>
</feature>
<feature type="region of interest" description="Disordered" evidence="1">
    <location>
        <begin position="1"/>
        <end position="36"/>
    </location>
</feature>
<dbReference type="GO" id="GO:0003676">
    <property type="term" value="F:nucleic acid binding"/>
    <property type="evidence" value="ECO:0007669"/>
    <property type="project" value="InterPro"/>
</dbReference>
<dbReference type="Pfam" id="PF12874">
    <property type="entry name" value="zf-met"/>
    <property type="match status" value="2"/>
</dbReference>